<dbReference type="Proteomes" id="UP000796880">
    <property type="component" value="Unassembled WGS sequence"/>
</dbReference>
<protein>
    <submittedName>
        <fullName evidence="1">Uncharacterized protein</fullName>
    </submittedName>
</protein>
<name>A0A8K0E7U1_9ROSA</name>
<keyword evidence="2" id="KW-1185">Reference proteome</keyword>
<accession>A0A8K0E7U1</accession>
<evidence type="ECO:0000313" key="2">
    <source>
        <dbReference type="Proteomes" id="UP000796880"/>
    </source>
</evidence>
<dbReference type="AlphaFoldDB" id="A0A8K0E7U1"/>
<dbReference type="EMBL" id="VOIH02000008">
    <property type="protein sequence ID" value="KAF3440974.1"/>
    <property type="molecule type" value="Genomic_DNA"/>
</dbReference>
<proteinExistence type="predicted"/>
<comment type="caution">
    <text evidence="1">The sequence shown here is derived from an EMBL/GenBank/DDBJ whole genome shotgun (WGS) entry which is preliminary data.</text>
</comment>
<evidence type="ECO:0000313" key="1">
    <source>
        <dbReference type="EMBL" id="KAF3440974.1"/>
    </source>
</evidence>
<organism evidence="1 2">
    <name type="scientific">Rhamnella rubrinervis</name>
    <dbReference type="NCBI Taxonomy" id="2594499"/>
    <lineage>
        <taxon>Eukaryota</taxon>
        <taxon>Viridiplantae</taxon>
        <taxon>Streptophyta</taxon>
        <taxon>Embryophyta</taxon>
        <taxon>Tracheophyta</taxon>
        <taxon>Spermatophyta</taxon>
        <taxon>Magnoliopsida</taxon>
        <taxon>eudicotyledons</taxon>
        <taxon>Gunneridae</taxon>
        <taxon>Pentapetalae</taxon>
        <taxon>rosids</taxon>
        <taxon>fabids</taxon>
        <taxon>Rosales</taxon>
        <taxon>Rhamnaceae</taxon>
        <taxon>rhamnoid group</taxon>
        <taxon>Rhamneae</taxon>
        <taxon>Rhamnella</taxon>
    </lineage>
</organism>
<sequence>MRGDGHGGLGAPWVSRLEVRFGSSELVRRWRVEIGGCGFGRVGFELGEICLLLSYWCLRDRDPSVRAAVFAVSYCKAIELFLLWVRVGLWFGTCRCVGFRWFASRIGNRSWVESTGLVHRILKSSLVHRRKGFPVDCNWFQVSVSELQLGVGVEFCRELFFEFLHMLGIKVTEGSAPAALTDISKLPSNMS</sequence>
<gene>
    <name evidence="1" type="ORF">FNV43_RR19260</name>
</gene>
<reference evidence="1" key="1">
    <citation type="submission" date="2020-03" db="EMBL/GenBank/DDBJ databases">
        <title>A high-quality chromosome-level genome assembly of a woody plant with both climbing and erect habits, Rhamnella rubrinervis.</title>
        <authorList>
            <person name="Lu Z."/>
            <person name="Yang Y."/>
            <person name="Zhu X."/>
            <person name="Sun Y."/>
        </authorList>
    </citation>
    <scope>NUCLEOTIDE SEQUENCE</scope>
    <source>
        <strain evidence="1">BYM</strain>
        <tissue evidence="1">Leaf</tissue>
    </source>
</reference>